<feature type="transmembrane region" description="Helical" evidence="5">
    <location>
        <begin position="208"/>
        <end position="230"/>
    </location>
</feature>
<dbReference type="SUPFAM" id="SSF81321">
    <property type="entry name" value="Family A G protein-coupled receptor-like"/>
    <property type="match status" value="1"/>
</dbReference>
<evidence type="ECO:0000256" key="3">
    <source>
        <dbReference type="ARBA" id="ARBA00022989"/>
    </source>
</evidence>
<reference evidence="7 8" key="1">
    <citation type="journal article" date="2022" name="Front. Cell. Infect. Microbiol.">
        <title>The Genomes of Two Strains of Taenia crassiceps the Animal Model for the Study of Human Cysticercosis.</title>
        <authorList>
            <person name="Bobes R.J."/>
            <person name="Estrada K."/>
            <person name="Rios-Valencia D.G."/>
            <person name="Calderon-Gallegos A."/>
            <person name="de la Torre P."/>
            <person name="Carrero J.C."/>
            <person name="Sanchez-Flores A."/>
            <person name="Laclette J.P."/>
        </authorList>
    </citation>
    <scope>NUCLEOTIDE SEQUENCE [LARGE SCALE GENOMIC DNA]</scope>
    <source>
        <strain evidence="7">WFUcys</strain>
    </source>
</reference>
<feature type="transmembrane region" description="Helical" evidence="5">
    <location>
        <begin position="353"/>
        <end position="373"/>
    </location>
</feature>
<comment type="subcellular location">
    <subcellularLocation>
        <location evidence="1">Membrane</location>
    </subcellularLocation>
</comment>
<sequence length="416" mass="47603">MTNLEEKGNVLPNCSLYWDSYISVRFLETCEVDQMEPIVYPRFARLYVSISLSVLGAFFNLWALILLLLDYHSSHLKCNQSKIHSKVSTTGTNHKVQHTSSRRTTMQIGLITFCLFEVLYHAASSSGEVINLFAYNRIEKGTIPVPVNGRLTYIYSVLPQVCSFFNWIRDTGICGRNWAITLITIARAEVVIWPLASRCYQRCLRQKRFFLLVFSLFALTGLFISGARRFDQKISVCYSKRLSSYCVLSEVFLLANFKHFSAVYFSFQTLLPWMLILIFTTLIIFQLKPCKKHSENSIRRPTSKSGGRDNHLRASIAVTVIAVFCTIFEFPTFALSMYYIASDPHEALELWDTIANTLLQIDSIANFFLLIITMPSLRRRLRRALPLHAQQRELSVPEPPQTIVVDSGGLISKSRN</sequence>
<keyword evidence="3 5" id="KW-1133">Transmembrane helix</keyword>
<evidence type="ECO:0000313" key="7">
    <source>
        <dbReference type="EMBL" id="KAL5103341.1"/>
    </source>
</evidence>
<accession>A0ABR4Q103</accession>
<dbReference type="PROSITE" id="PS50262">
    <property type="entry name" value="G_PROTEIN_RECEP_F1_2"/>
    <property type="match status" value="1"/>
</dbReference>
<evidence type="ECO:0000256" key="4">
    <source>
        <dbReference type="ARBA" id="ARBA00023136"/>
    </source>
</evidence>
<dbReference type="PANTHER" id="PTHR46641">
    <property type="entry name" value="FMRFAMIDE RECEPTOR-RELATED"/>
    <property type="match status" value="1"/>
</dbReference>
<evidence type="ECO:0000256" key="2">
    <source>
        <dbReference type="ARBA" id="ARBA00022692"/>
    </source>
</evidence>
<keyword evidence="4 5" id="KW-0472">Membrane</keyword>
<evidence type="ECO:0000256" key="1">
    <source>
        <dbReference type="ARBA" id="ARBA00004370"/>
    </source>
</evidence>
<dbReference type="EMBL" id="JAKROA010000018">
    <property type="protein sequence ID" value="KAL5103341.1"/>
    <property type="molecule type" value="Genomic_DNA"/>
</dbReference>
<feature type="domain" description="G-protein coupled receptors family 1 profile" evidence="6">
    <location>
        <begin position="59"/>
        <end position="370"/>
    </location>
</feature>
<organism evidence="7 8">
    <name type="scientific">Taenia crassiceps</name>
    <dbReference type="NCBI Taxonomy" id="6207"/>
    <lineage>
        <taxon>Eukaryota</taxon>
        <taxon>Metazoa</taxon>
        <taxon>Spiralia</taxon>
        <taxon>Lophotrochozoa</taxon>
        <taxon>Platyhelminthes</taxon>
        <taxon>Cestoda</taxon>
        <taxon>Eucestoda</taxon>
        <taxon>Cyclophyllidea</taxon>
        <taxon>Taeniidae</taxon>
        <taxon>Taenia</taxon>
    </lineage>
</organism>
<feature type="transmembrane region" description="Helical" evidence="5">
    <location>
        <begin position="46"/>
        <end position="69"/>
    </location>
</feature>
<dbReference type="InterPro" id="IPR052954">
    <property type="entry name" value="GPCR-Ligand_Int"/>
</dbReference>
<evidence type="ECO:0000259" key="6">
    <source>
        <dbReference type="PROSITE" id="PS50262"/>
    </source>
</evidence>
<feature type="transmembrane region" description="Helical" evidence="5">
    <location>
        <begin position="311"/>
        <end position="341"/>
    </location>
</feature>
<evidence type="ECO:0000256" key="5">
    <source>
        <dbReference type="SAM" id="Phobius"/>
    </source>
</evidence>
<keyword evidence="8" id="KW-1185">Reference proteome</keyword>
<dbReference type="Proteomes" id="UP001651158">
    <property type="component" value="Unassembled WGS sequence"/>
</dbReference>
<feature type="transmembrane region" description="Helical" evidence="5">
    <location>
        <begin position="270"/>
        <end position="290"/>
    </location>
</feature>
<comment type="caution">
    <text evidence="7">The sequence shown here is derived from an EMBL/GenBank/DDBJ whole genome shotgun (WGS) entry which is preliminary data.</text>
</comment>
<dbReference type="PANTHER" id="PTHR46641:SF2">
    <property type="entry name" value="FMRFAMIDE RECEPTOR"/>
    <property type="match status" value="1"/>
</dbReference>
<name>A0ABR4Q103_9CEST</name>
<proteinExistence type="predicted"/>
<dbReference type="Gene3D" id="1.20.1070.10">
    <property type="entry name" value="Rhodopsin 7-helix transmembrane proteins"/>
    <property type="match status" value="1"/>
</dbReference>
<keyword evidence="2 5" id="KW-0812">Transmembrane</keyword>
<gene>
    <name evidence="7" type="ORF">TcWFU_002335</name>
</gene>
<evidence type="ECO:0000313" key="8">
    <source>
        <dbReference type="Proteomes" id="UP001651158"/>
    </source>
</evidence>
<dbReference type="InterPro" id="IPR017452">
    <property type="entry name" value="GPCR_Rhodpsn_7TM"/>
</dbReference>
<protein>
    <recommendedName>
        <fullName evidence="6">G-protein coupled receptors family 1 profile domain-containing protein</fullName>
    </recommendedName>
</protein>